<dbReference type="SMART" id="SM00980">
    <property type="entry name" value="THAP"/>
    <property type="match status" value="1"/>
</dbReference>
<dbReference type="Pfam" id="PF05485">
    <property type="entry name" value="THAP"/>
    <property type="match status" value="1"/>
</dbReference>
<dbReference type="InterPro" id="IPR006612">
    <property type="entry name" value="THAP_Znf"/>
</dbReference>
<evidence type="ECO:0000256" key="4">
    <source>
        <dbReference type="ARBA" id="ARBA00023125"/>
    </source>
</evidence>
<evidence type="ECO:0000313" key="7">
    <source>
        <dbReference type="Proteomes" id="UP001152795"/>
    </source>
</evidence>
<feature type="compositionally biased region" description="Basic and acidic residues" evidence="5">
    <location>
        <begin position="214"/>
        <end position="230"/>
    </location>
</feature>
<reference evidence="6" key="1">
    <citation type="submission" date="2020-04" db="EMBL/GenBank/DDBJ databases">
        <authorList>
            <person name="Alioto T."/>
            <person name="Alioto T."/>
            <person name="Gomez Garrido J."/>
        </authorList>
    </citation>
    <scope>NUCLEOTIDE SEQUENCE</scope>
    <source>
        <strain evidence="6">A484AB</strain>
    </source>
</reference>
<dbReference type="PROSITE" id="PS50950">
    <property type="entry name" value="ZF_THAP"/>
    <property type="match status" value="1"/>
</dbReference>
<dbReference type="PANTHER" id="PTHR31751">
    <property type="entry name" value="SI:CH211-108C17.2-RELATED-RELATED"/>
    <property type="match status" value="1"/>
</dbReference>
<dbReference type="Proteomes" id="UP001152795">
    <property type="component" value="Unassembled WGS sequence"/>
</dbReference>
<dbReference type="PANTHER" id="PTHR31751:SF42">
    <property type="entry name" value="PROTEIN CBG10204"/>
    <property type="match status" value="1"/>
</dbReference>
<evidence type="ECO:0000256" key="2">
    <source>
        <dbReference type="ARBA" id="ARBA00022771"/>
    </source>
</evidence>
<feature type="region of interest" description="Disordered" evidence="5">
    <location>
        <begin position="162"/>
        <end position="183"/>
    </location>
</feature>
<comment type="caution">
    <text evidence="6">The sequence shown here is derived from an EMBL/GenBank/DDBJ whole genome shotgun (WGS) entry which is preliminary data.</text>
</comment>
<dbReference type="AlphaFoldDB" id="A0A7D9LDH2"/>
<evidence type="ECO:0000313" key="6">
    <source>
        <dbReference type="EMBL" id="CAB4030663.1"/>
    </source>
</evidence>
<feature type="region of interest" description="Disordered" evidence="5">
    <location>
        <begin position="212"/>
        <end position="257"/>
    </location>
</feature>
<feature type="compositionally biased region" description="Acidic residues" evidence="5">
    <location>
        <begin position="236"/>
        <end position="255"/>
    </location>
</feature>
<sequence>MATTSGSAVAKFSRYYGRSCVAGTHSGASCTNTQYTEGVSMHCFPDKEKYPKQHREWLRFVRRHRPGFVPSKHSPLCSIHFEDSCYVTRRDIAKDLGIRVVLKPDAVPTIDAAIKAEERTATIRERKQVMRSLVQEETSSAVTSQAKSEAVEVEGEATQEVHEHVASKPQETVENPVEEKKEQIKSLKKKIHSMQKENWALRKQKRSLQTAFNKAKEMEDQPSTSKKDELSTEAEPYLEDFNVEEPTDASTEDTDWSSMESYHLSADDSEDIDDNGDNVDMTRNTVSVDPNTEPQDEPKFTVFFGMLLCLFSMFCFKCKSKNPSATVKRIGTMATVANQTGNSNAMELAGAKSYFKYLQNLGIKVSTFVSDRHKGIAKWIRESQPDTRHFNDLWHVVKGITKKLIKAGKEKGNEKLLVWVKAIRTHLYWCALSTKQGFGDLIIAKWKSVIRHIANLHTNHPDSLYANCSHGPLEPRDWIKQGDHVTVDNNSLFCSSSFDEKNSVRYHAALS</sequence>
<dbReference type="GO" id="GO:0003677">
    <property type="term" value="F:DNA binding"/>
    <property type="evidence" value="ECO:0007669"/>
    <property type="project" value="UniProtKB-UniRule"/>
</dbReference>
<keyword evidence="7" id="KW-1185">Reference proteome</keyword>
<evidence type="ECO:0000256" key="3">
    <source>
        <dbReference type="ARBA" id="ARBA00022833"/>
    </source>
</evidence>
<evidence type="ECO:0000256" key="1">
    <source>
        <dbReference type="ARBA" id="ARBA00022723"/>
    </source>
</evidence>
<feature type="non-terminal residue" evidence="6">
    <location>
        <position position="511"/>
    </location>
</feature>
<keyword evidence="1" id="KW-0479">Metal-binding</keyword>
<dbReference type="GO" id="GO:0008270">
    <property type="term" value="F:zinc ion binding"/>
    <property type="evidence" value="ECO:0007669"/>
    <property type="project" value="UniProtKB-KW"/>
</dbReference>
<dbReference type="EMBL" id="CACRXK020017045">
    <property type="protein sequence ID" value="CAB4030663.1"/>
    <property type="molecule type" value="Genomic_DNA"/>
</dbReference>
<dbReference type="SUPFAM" id="SSF57716">
    <property type="entry name" value="Glucocorticoid receptor-like (DNA-binding domain)"/>
    <property type="match status" value="1"/>
</dbReference>
<protein>
    <submittedName>
        <fullName evidence="6">Uncharacterized protein</fullName>
    </submittedName>
</protein>
<keyword evidence="2" id="KW-0863">Zinc-finger</keyword>
<organism evidence="6 7">
    <name type="scientific">Paramuricea clavata</name>
    <name type="common">Red gorgonian</name>
    <name type="synonym">Violescent sea-whip</name>
    <dbReference type="NCBI Taxonomy" id="317549"/>
    <lineage>
        <taxon>Eukaryota</taxon>
        <taxon>Metazoa</taxon>
        <taxon>Cnidaria</taxon>
        <taxon>Anthozoa</taxon>
        <taxon>Octocorallia</taxon>
        <taxon>Malacalcyonacea</taxon>
        <taxon>Plexauridae</taxon>
        <taxon>Paramuricea</taxon>
    </lineage>
</organism>
<keyword evidence="3" id="KW-0862">Zinc</keyword>
<gene>
    <name evidence="6" type="ORF">PACLA_8A072009</name>
</gene>
<keyword evidence="4" id="KW-0238">DNA-binding</keyword>
<proteinExistence type="predicted"/>
<accession>A0A7D9LDH2</accession>
<evidence type="ECO:0000256" key="5">
    <source>
        <dbReference type="SAM" id="MobiDB-lite"/>
    </source>
</evidence>
<name>A0A7D9LDH2_PARCT</name>
<dbReference type="OrthoDB" id="5982876at2759"/>